<feature type="non-terminal residue" evidence="3">
    <location>
        <position position="1"/>
    </location>
</feature>
<dbReference type="PANTHER" id="PTHR10291:SF0">
    <property type="entry name" value="DEHYDRODOLICHYL DIPHOSPHATE SYNTHASE 2"/>
    <property type="match status" value="1"/>
</dbReference>
<dbReference type="EMBL" id="BARW01011227">
    <property type="protein sequence ID" value="GAI85270.1"/>
    <property type="molecule type" value="Genomic_DNA"/>
</dbReference>
<feature type="non-terminal residue" evidence="3">
    <location>
        <position position="250"/>
    </location>
</feature>
<evidence type="ECO:0000313" key="3">
    <source>
        <dbReference type="EMBL" id="GAI85270.1"/>
    </source>
</evidence>
<dbReference type="HAMAP" id="MF_01139">
    <property type="entry name" value="ISPT"/>
    <property type="match status" value="1"/>
</dbReference>
<protein>
    <recommendedName>
        <fullName evidence="4">Alkyl transferase</fullName>
    </recommendedName>
</protein>
<dbReference type="CDD" id="cd00475">
    <property type="entry name" value="Cis_IPPS"/>
    <property type="match status" value="1"/>
</dbReference>
<dbReference type="PROSITE" id="PS01066">
    <property type="entry name" value="UPP_SYNTHASE"/>
    <property type="match status" value="1"/>
</dbReference>
<dbReference type="PANTHER" id="PTHR10291">
    <property type="entry name" value="DEHYDRODOLICHYL DIPHOSPHATE SYNTHASE FAMILY MEMBER"/>
    <property type="match status" value="1"/>
</dbReference>
<gene>
    <name evidence="3" type="ORF">S12H4_21738</name>
</gene>
<comment type="cofactor">
    <cofactor evidence="1">
        <name>Mg(2+)</name>
        <dbReference type="ChEBI" id="CHEBI:18420"/>
    </cofactor>
</comment>
<evidence type="ECO:0000256" key="1">
    <source>
        <dbReference type="ARBA" id="ARBA00001946"/>
    </source>
</evidence>
<evidence type="ECO:0000256" key="2">
    <source>
        <dbReference type="ARBA" id="ARBA00022679"/>
    </source>
</evidence>
<proteinExistence type="inferred from homology"/>
<dbReference type="Gene3D" id="3.40.1180.10">
    <property type="entry name" value="Decaprenyl diphosphate synthase-like"/>
    <property type="match status" value="1"/>
</dbReference>
<dbReference type="GO" id="GO:0045547">
    <property type="term" value="F:ditrans,polycis-polyprenyl diphosphate synthase [(2E,6E)-farnesyl diphosphate specific] activity"/>
    <property type="evidence" value="ECO:0007669"/>
    <property type="project" value="TreeGrafter"/>
</dbReference>
<comment type="caution">
    <text evidence="3">The sequence shown here is derived from an EMBL/GenBank/DDBJ whole genome shotgun (WGS) entry which is preliminary data.</text>
</comment>
<dbReference type="AlphaFoldDB" id="X1TCE3"/>
<sequence length="250" mass="28692">GSVARVREVYCLNMSGKKMATPSTTKKIAQLPNHVAIIMDGNGRWAKQHGLPRLEGHEAGAQNIRPIIKCLNQHHIKYVTLYGFSTENWNRPEDEVTGLLCLFEESINKYVSEFHENGIKLRHLGHLEELPHGLQIAINKAIELTKNNTRMTLSFALNYGGRLEILDAVRHIIAEGIPLQNIDERLFRSYLYTAGLPDVDLLIRTGGEFRISNFLIWQAVYSEYYFTDVLWPNFNQKELEKALLVYSQRQ</sequence>
<dbReference type="SUPFAM" id="SSF64005">
    <property type="entry name" value="Undecaprenyl diphosphate synthase"/>
    <property type="match status" value="1"/>
</dbReference>
<dbReference type="InterPro" id="IPR001441">
    <property type="entry name" value="UPP_synth-like"/>
</dbReference>
<dbReference type="InterPro" id="IPR018520">
    <property type="entry name" value="UPP_synth-like_CS"/>
</dbReference>
<dbReference type="InterPro" id="IPR036424">
    <property type="entry name" value="UPP_synth-like_sf"/>
</dbReference>
<dbReference type="Pfam" id="PF01255">
    <property type="entry name" value="Prenyltransf"/>
    <property type="match status" value="1"/>
</dbReference>
<dbReference type="FunFam" id="3.40.1180.10:FF:000001">
    <property type="entry name" value="(2E,6E)-farnesyl-diphosphate-specific ditrans,polycis-undecaprenyl-diphosphate synthase"/>
    <property type="match status" value="1"/>
</dbReference>
<dbReference type="GO" id="GO:0016094">
    <property type="term" value="P:polyprenol biosynthetic process"/>
    <property type="evidence" value="ECO:0007669"/>
    <property type="project" value="TreeGrafter"/>
</dbReference>
<evidence type="ECO:0008006" key="4">
    <source>
        <dbReference type="Google" id="ProtNLM"/>
    </source>
</evidence>
<name>X1TCE3_9ZZZZ</name>
<reference evidence="3" key="1">
    <citation type="journal article" date="2014" name="Front. Microbiol.">
        <title>High frequency of phylogenetically diverse reductive dehalogenase-homologous genes in deep subseafloor sedimentary metagenomes.</title>
        <authorList>
            <person name="Kawai M."/>
            <person name="Futagami T."/>
            <person name="Toyoda A."/>
            <person name="Takaki Y."/>
            <person name="Nishi S."/>
            <person name="Hori S."/>
            <person name="Arai W."/>
            <person name="Tsubouchi T."/>
            <person name="Morono Y."/>
            <person name="Uchiyama I."/>
            <person name="Ito T."/>
            <person name="Fujiyama A."/>
            <person name="Inagaki F."/>
            <person name="Takami H."/>
        </authorList>
    </citation>
    <scope>NUCLEOTIDE SEQUENCE</scope>
    <source>
        <strain evidence="3">Expedition CK06-06</strain>
    </source>
</reference>
<organism evidence="3">
    <name type="scientific">marine sediment metagenome</name>
    <dbReference type="NCBI Taxonomy" id="412755"/>
    <lineage>
        <taxon>unclassified sequences</taxon>
        <taxon>metagenomes</taxon>
        <taxon>ecological metagenomes</taxon>
    </lineage>
</organism>
<keyword evidence="2" id="KW-0808">Transferase</keyword>
<dbReference type="NCBIfam" id="TIGR00055">
    <property type="entry name" value="uppS"/>
    <property type="match status" value="1"/>
</dbReference>
<accession>X1TCE3</accession>